<evidence type="ECO:0000259" key="4">
    <source>
        <dbReference type="PROSITE" id="PS51684"/>
    </source>
</evidence>
<dbReference type="InterPro" id="IPR029063">
    <property type="entry name" value="SAM-dependent_MTases_sf"/>
</dbReference>
<evidence type="ECO:0000256" key="3">
    <source>
        <dbReference type="ARBA" id="ARBA00022694"/>
    </source>
</evidence>
<dbReference type="Pfam" id="PF02475">
    <property type="entry name" value="TRM5-TYW2_MTfase"/>
    <property type="match status" value="1"/>
</dbReference>
<dbReference type="GO" id="GO:0008175">
    <property type="term" value="F:tRNA methyltransferase activity"/>
    <property type="evidence" value="ECO:0007669"/>
    <property type="project" value="TreeGrafter"/>
</dbReference>
<dbReference type="GO" id="GO:0005737">
    <property type="term" value="C:cytoplasm"/>
    <property type="evidence" value="ECO:0007669"/>
    <property type="project" value="TreeGrafter"/>
</dbReference>
<dbReference type="Gene3D" id="3.40.50.150">
    <property type="entry name" value="Vaccinia Virus protein VP39"/>
    <property type="match status" value="1"/>
</dbReference>
<feature type="domain" description="SAM-dependent methyltransferase TRM5/TYW2-type" evidence="4">
    <location>
        <begin position="1"/>
        <end position="251"/>
    </location>
</feature>
<evidence type="ECO:0000256" key="1">
    <source>
        <dbReference type="ARBA" id="ARBA00022679"/>
    </source>
</evidence>
<dbReference type="InterPro" id="IPR030382">
    <property type="entry name" value="MeTrfase_TRM5/TYW2"/>
</dbReference>
<name>A0A7S1YAB7_9EUKA</name>
<dbReference type="AlphaFoldDB" id="A0A7S1YAB7"/>
<evidence type="ECO:0000313" key="5">
    <source>
        <dbReference type="EMBL" id="CAD9291713.1"/>
    </source>
</evidence>
<accession>A0A7S1YAB7</accession>
<dbReference type="EMBL" id="HBGL01004426">
    <property type="protein sequence ID" value="CAD9291713.1"/>
    <property type="molecule type" value="Transcribed_RNA"/>
</dbReference>
<organism evidence="5">
    <name type="scientific">Sexangularia sp. CB-2014</name>
    <dbReference type="NCBI Taxonomy" id="1486929"/>
    <lineage>
        <taxon>Eukaryota</taxon>
        <taxon>Amoebozoa</taxon>
        <taxon>Tubulinea</taxon>
        <taxon>Elardia</taxon>
        <taxon>Arcellinida</taxon>
        <taxon>Arcellinida incertae sedis</taxon>
        <taxon>Sexangularia</taxon>
    </lineage>
</organism>
<dbReference type="GO" id="GO:0030488">
    <property type="term" value="P:tRNA methylation"/>
    <property type="evidence" value="ECO:0007669"/>
    <property type="project" value="TreeGrafter"/>
</dbReference>
<keyword evidence="2" id="KW-0949">S-adenosyl-L-methionine</keyword>
<proteinExistence type="predicted"/>
<protein>
    <recommendedName>
        <fullName evidence="4">SAM-dependent methyltransferase TRM5/TYW2-type domain-containing protein</fullName>
    </recommendedName>
</protein>
<keyword evidence="3" id="KW-0819">tRNA processing</keyword>
<dbReference type="PANTHER" id="PTHR23245">
    <property type="entry name" value="TRNA METHYLTRANSFERASE"/>
    <property type="match status" value="1"/>
</dbReference>
<keyword evidence="1" id="KW-0808">Transferase</keyword>
<reference evidence="5" key="1">
    <citation type="submission" date="2021-01" db="EMBL/GenBank/DDBJ databases">
        <authorList>
            <person name="Corre E."/>
            <person name="Pelletier E."/>
            <person name="Niang G."/>
            <person name="Scheremetjew M."/>
            <person name="Finn R."/>
            <person name="Kale V."/>
            <person name="Holt S."/>
            <person name="Cochrane G."/>
            <person name="Meng A."/>
            <person name="Brown T."/>
            <person name="Cohen L."/>
        </authorList>
    </citation>
    <scope>NUCLEOTIDE SEQUENCE</scope>
    <source>
        <strain evidence="5">ATCC 50979</strain>
    </source>
</reference>
<sequence length="254" mass="27658">MVRRGGSSGEKRLPYVQLAWQADNTTTDRALFVAEQGTIFVLDPTQVMFSLGNVTSKVRLAHFATRREADCVARTGTVVVDMFGGIGYYSLPLAKTLSAWADANPSLPPPSLHALELNEVSLSFLRRGMKANKLSRRLTMTLTAGDSHTAAPHLNGTAHRVLMGLLPTPRSFMARALSLISLDEGGVIHYHMAEEVSQDFATAAMNDVAHAWHDGGRGPTSRSDVRVLGVHRVKDYAPRVVHVIVDLWVPPADP</sequence>
<dbReference type="InterPro" id="IPR056743">
    <property type="entry name" value="TRM5-TYW2-like_MTfase"/>
</dbReference>
<dbReference type="SUPFAM" id="SSF53335">
    <property type="entry name" value="S-adenosyl-L-methionine-dependent methyltransferases"/>
    <property type="match status" value="1"/>
</dbReference>
<evidence type="ECO:0000256" key="2">
    <source>
        <dbReference type="ARBA" id="ARBA00022691"/>
    </source>
</evidence>
<gene>
    <name evidence="5" type="ORF">SSP0437_LOCUS3419</name>
</gene>
<dbReference type="PROSITE" id="PS51684">
    <property type="entry name" value="SAM_MT_TRM5_TYW2"/>
    <property type="match status" value="1"/>
</dbReference>